<feature type="domain" description="PDZ" evidence="2">
    <location>
        <begin position="104"/>
        <end position="166"/>
    </location>
</feature>
<dbReference type="GO" id="GO:0004175">
    <property type="term" value="F:endopeptidase activity"/>
    <property type="evidence" value="ECO:0007669"/>
    <property type="project" value="TreeGrafter"/>
</dbReference>
<dbReference type="SUPFAM" id="SSF52096">
    <property type="entry name" value="ClpP/crotonase"/>
    <property type="match status" value="1"/>
</dbReference>
<feature type="chain" id="PRO_5032645029" evidence="1">
    <location>
        <begin position="21"/>
        <end position="482"/>
    </location>
</feature>
<keyword evidence="4" id="KW-1185">Reference proteome</keyword>
<dbReference type="GO" id="GO:0006508">
    <property type="term" value="P:proteolysis"/>
    <property type="evidence" value="ECO:0007669"/>
    <property type="project" value="InterPro"/>
</dbReference>
<dbReference type="Pfam" id="PF17820">
    <property type="entry name" value="PDZ_6"/>
    <property type="match status" value="1"/>
</dbReference>
<protein>
    <submittedName>
        <fullName evidence="3">Peptidase S41</fullName>
    </submittedName>
</protein>
<dbReference type="RefSeq" id="WP_182043683.1">
    <property type="nucleotide sequence ID" value="NZ_JACDZE010000003.1"/>
</dbReference>
<feature type="signal peptide" evidence="1">
    <location>
        <begin position="1"/>
        <end position="20"/>
    </location>
</feature>
<dbReference type="InterPro" id="IPR029045">
    <property type="entry name" value="ClpP/crotonase-like_dom_sf"/>
</dbReference>
<dbReference type="PANTHER" id="PTHR32060:SF30">
    <property type="entry name" value="CARBOXY-TERMINAL PROCESSING PROTEASE CTPA"/>
    <property type="match status" value="1"/>
</dbReference>
<dbReference type="GO" id="GO:0007165">
    <property type="term" value="P:signal transduction"/>
    <property type="evidence" value="ECO:0007669"/>
    <property type="project" value="TreeGrafter"/>
</dbReference>
<name>A0A838ZSW7_9FLAO</name>
<dbReference type="PROSITE" id="PS50106">
    <property type="entry name" value="PDZ"/>
    <property type="match status" value="1"/>
</dbReference>
<accession>A0A838ZSW7</accession>
<dbReference type="InterPro" id="IPR041489">
    <property type="entry name" value="PDZ_6"/>
</dbReference>
<dbReference type="AlphaFoldDB" id="A0A838ZSW7"/>
<dbReference type="SMART" id="SM00245">
    <property type="entry name" value="TSPc"/>
    <property type="match status" value="1"/>
</dbReference>
<evidence type="ECO:0000313" key="4">
    <source>
        <dbReference type="Proteomes" id="UP000552241"/>
    </source>
</evidence>
<evidence type="ECO:0000259" key="2">
    <source>
        <dbReference type="PROSITE" id="PS50106"/>
    </source>
</evidence>
<dbReference type="SUPFAM" id="SSF50156">
    <property type="entry name" value="PDZ domain-like"/>
    <property type="match status" value="1"/>
</dbReference>
<dbReference type="Gene3D" id="2.30.42.10">
    <property type="match status" value="1"/>
</dbReference>
<evidence type="ECO:0000313" key="3">
    <source>
        <dbReference type="EMBL" id="MBA5630078.1"/>
    </source>
</evidence>
<dbReference type="Gene3D" id="3.30.750.170">
    <property type="match status" value="1"/>
</dbReference>
<dbReference type="PANTHER" id="PTHR32060">
    <property type="entry name" value="TAIL-SPECIFIC PROTEASE"/>
    <property type="match status" value="1"/>
</dbReference>
<organism evidence="3 4">
    <name type="scientific">Moheibacter lacus</name>
    <dbReference type="NCBI Taxonomy" id="2745851"/>
    <lineage>
        <taxon>Bacteria</taxon>
        <taxon>Pseudomonadati</taxon>
        <taxon>Bacteroidota</taxon>
        <taxon>Flavobacteriia</taxon>
        <taxon>Flavobacteriales</taxon>
        <taxon>Weeksellaceae</taxon>
        <taxon>Moheibacter</taxon>
    </lineage>
</organism>
<gene>
    <name evidence="3" type="ORF">HU137_09870</name>
</gene>
<dbReference type="InterPro" id="IPR036034">
    <property type="entry name" value="PDZ_sf"/>
</dbReference>
<sequence length="482" mass="54259">MKYKIFALFFLLFIANSCNNDDDNGLPPSASVNDFVWKAMNLWYYWQEDVPDLADDRFSSDAQYTEYLNSQQTDELFFNLLYDYGNTDRFSWIVEDYHELDNAFAGITKSYGMDFGLVYAGQNTSQLFGYVQYVLPNSPASNAGLQRGDIFTRINGTQLTDQNYNQLLGQNSATFGMGYIQNGELFNSNEEFSLTKVEIQENPVYQSNTFSIDGHTIGYLVFNGFRANYNDELNAAIAQLKGQGITDLILDLRYNGGGSVQTSAYLGSMITGQFDQQDFTRLTFNEKASSNNTTYKFENQGKTYDDNLVENGNFTIEHLNLNKVYVLTTGNSASATEMLISCLKPYIEVVTIGTTTYGKTVGSITLYDAPQDYYSSNENVNPNHTWAMQPIVFEYKNSQNQSSPTFGIVPNQEVNEIHYLEDLLPLGNINEPLLSAAISMISNSNFNKNISPNLHASLFKTSQSLDPFGTEMYLDKGFDLNP</sequence>
<dbReference type="GO" id="GO:0008236">
    <property type="term" value="F:serine-type peptidase activity"/>
    <property type="evidence" value="ECO:0007669"/>
    <property type="project" value="InterPro"/>
</dbReference>
<dbReference type="InterPro" id="IPR005151">
    <property type="entry name" value="Tail-specific_protease"/>
</dbReference>
<dbReference type="InterPro" id="IPR001478">
    <property type="entry name" value="PDZ"/>
</dbReference>
<evidence type="ECO:0000256" key="1">
    <source>
        <dbReference type="SAM" id="SignalP"/>
    </source>
</evidence>
<keyword evidence="1" id="KW-0732">Signal</keyword>
<dbReference type="InterPro" id="IPR041613">
    <property type="entry name" value="Pept_S41_N"/>
</dbReference>
<dbReference type="Pfam" id="PF18294">
    <property type="entry name" value="Pept_S41_N"/>
    <property type="match status" value="1"/>
</dbReference>
<dbReference type="Pfam" id="PF03572">
    <property type="entry name" value="Peptidase_S41"/>
    <property type="match status" value="1"/>
</dbReference>
<dbReference type="CDD" id="cd07561">
    <property type="entry name" value="Peptidase_S41_CPP_like"/>
    <property type="match status" value="1"/>
</dbReference>
<dbReference type="Gene3D" id="3.90.226.10">
    <property type="entry name" value="2-enoyl-CoA Hydratase, Chain A, domain 1"/>
    <property type="match status" value="1"/>
</dbReference>
<dbReference type="GO" id="GO:0030288">
    <property type="term" value="C:outer membrane-bounded periplasmic space"/>
    <property type="evidence" value="ECO:0007669"/>
    <property type="project" value="TreeGrafter"/>
</dbReference>
<dbReference type="Proteomes" id="UP000552241">
    <property type="component" value="Unassembled WGS sequence"/>
</dbReference>
<reference evidence="3 4" key="1">
    <citation type="submission" date="2020-07" db="EMBL/GenBank/DDBJ databases">
        <title>Moheibacter lacus sp. nov., a member of the family Flavobacteriaceae isolated from freshwater lake sediment.</title>
        <authorList>
            <person name="Liu Y."/>
        </authorList>
    </citation>
    <scope>NUCLEOTIDE SEQUENCE [LARGE SCALE GENOMIC DNA]</scope>
    <source>
        <strain evidence="3 4">BDHS18</strain>
    </source>
</reference>
<proteinExistence type="predicted"/>
<comment type="caution">
    <text evidence="3">The sequence shown here is derived from an EMBL/GenBank/DDBJ whole genome shotgun (WGS) entry which is preliminary data.</text>
</comment>
<dbReference type="EMBL" id="JACDZE010000003">
    <property type="protein sequence ID" value="MBA5630078.1"/>
    <property type="molecule type" value="Genomic_DNA"/>
</dbReference>